<gene>
    <name evidence="1" type="ORF">EXIGLDRAFT_224091</name>
</gene>
<sequence length="161" mass="18557">MAWRGSVRRPRRCSRTSRRQRRIQRVRPLVRWYAQAWCTVVGLWLPLGTRFFNAHLVELARTPQRSCSALSAQRPGLISVGYQPRLYRNILHNHLHPRLLRLLLAHDTHHLVPTPRCQHRPAHLSFCCIPALFPPVTAPFSRAFSVVPRCGTAGLRSTTFS</sequence>
<protein>
    <submittedName>
        <fullName evidence="1">Uncharacterized protein</fullName>
    </submittedName>
</protein>
<dbReference type="Proteomes" id="UP000077266">
    <property type="component" value="Unassembled WGS sequence"/>
</dbReference>
<evidence type="ECO:0000313" key="1">
    <source>
        <dbReference type="EMBL" id="KZV86527.1"/>
    </source>
</evidence>
<name>A0A165EBH1_EXIGL</name>
<dbReference type="EMBL" id="KV426153">
    <property type="protein sequence ID" value="KZV86527.1"/>
    <property type="molecule type" value="Genomic_DNA"/>
</dbReference>
<reference evidence="1 2" key="1">
    <citation type="journal article" date="2016" name="Mol. Biol. Evol.">
        <title>Comparative Genomics of Early-Diverging Mushroom-Forming Fungi Provides Insights into the Origins of Lignocellulose Decay Capabilities.</title>
        <authorList>
            <person name="Nagy L.G."/>
            <person name="Riley R."/>
            <person name="Tritt A."/>
            <person name="Adam C."/>
            <person name="Daum C."/>
            <person name="Floudas D."/>
            <person name="Sun H."/>
            <person name="Yadav J.S."/>
            <person name="Pangilinan J."/>
            <person name="Larsson K.H."/>
            <person name="Matsuura K."/>
            <person name="Barry K."/>
            <person name="Labutti K."/>
            <person name="Kuo R."/>
            <person name="Ohm R.A."/>
            <person name="Bhattacharya S.S."/>
            <person name="Shirouzu T."/>
            <person name="Yoshinaga Y."/>
            <person name="Martin F.M."/>
            <person name="Grigoriev I.V."/>
            <person name="Hibbett D.S."/>
        </authorList>
    </citation>
    <scope>NUCLEOTIDE SEQUENCE [LARGE SCALE GENOMIC DNA]</scope>
    <source>
        <strain evidence="1 2">HHB12029</strain>
    </source>
</reference>
<proteinExistence type="predicted"/>
<keyword evidence="2" id="KW-1185">Reference proteome</keyword>
<organism evidence="1 2">
    <name type="scientific">Exidia glandulosa HHB12029</name>
    <dbReference type="NCBI Taxonomy" id="1314781"/>
    <lineage>
        <taxon>Eukaryota</taxon>
        <taxon>Fungi</taxon>
        <taxon>Dikarya</taxon>
        <taxon>Basidiomycota</taxon>
        <taxon>Agaricomycotina</taxon>
        <taxon>Agaricomycetes</taxon>
        <taxon>Auriculariales</taxon>
        <taxon>Exidiaceae</taxon>
        <taxon>Exidia</taxon>
    </lineage>
</organism>
<dbReference type="AlphaFoldDB" id="A0A165EBH1"/>
<accession>A0A165EBH1</accession>
<evidence type="ECO:0000313" key="2">
    <source>
        <dbReference type="Proteomes" id="UP000077266"/>
    </source>
</evidence>
<dbReference type="InParanoid" id="A0A165EBH1"/>